<reference evidence="2" key="2">
    <citation type="submission" date="2021-08" db="EMBL/GenBank/DDBJ databases">
        <authorList>
            <person name="Eriksson T."/>
        </authorList>
    </citation>
    <scope>NUCLEOTIDE SEQUENCE</scope>
    <source>
        <strain evidence="2">Stoneville</strain>
        <tissue evidence="2">Whole head</tissue>
    </source>
</reference>
<dbReference type="AlphaFoldDB" id="A0A8J6LGD4"/>
<protein>
    <submittedName>
        <fullName evidence="2">Uncharacterized protein</fullName>
    </submittedName>
</protein>
<proteinExistence type="predicted"/>
<evidence type="ECO:0000313" key="2">
    <source>
        <dbReference type="EMBL" id="KAH0812016.1"/>
    </source>
</evidence>
<name>A0A8J6LGD4_TENMO</name>
<gene>
    <name evidence="2" type="ORF">GEV33_010774</name>
</gene>
<organism evidence="2 3">
    <name type="scientific">Tenebrio molitor</name>
    <name type="common">Yellow mealworm beetle</name>
    <dbReference type="NCBI Taxonomy" id="7067"/>
    <lineage>
        <taxon>Eukaryota</taxon>
        <taxon>Metazoa</taxon>
        <taxon>Ecdysozoa</taxon>
        <taxon>Arthropoda</taxon>
        <taxon>Hexapoda</taxon>
        <taxon>Insecta</taxon>
        <taxon>Pterygota</taxon>
        <taxon>Neoptera</taxon>
        <taxon>Endopterygota</taxon>
        <taxon>Coleoptera</taxon>
        <taxon>Polyphaga</taxon>
        <taxon>Cucujiformia</taxon>
        <taxon>Tenebrionidae</taxon>
        <taxon>Tenebrio</taxon>
    </lineage>
</organism>
<dbReference type="Proteomes" id="UP000719412">
    <property type="component" value="Unassembled WGS sequence"/>
</dbReference>
<comment type="caution">
    <text evidence="2">The sequence shown here is derived from an EMBL/GenBank/DDBJ whole genome shotgun (WGS) entry which is preliminary data.</text>
</comment>
<sequence length="167" mass="17269">MHEETTSMSVPGPVAVSTGQSENSTTPTAVVVSAEVDLDVTPDADNVELQVPFSTNSGGNASCVRLQVNRFAVRNLFSTATSPVELDSLLFLHGVSRPSVRKLMLVGRGNLAPGSVLVVGYARSPFPGSPNPTCIGVSIVLRFVSVAGPPNPVSFCQLGTCASSPLT</sequence>
<evidence type="ECO:0000256" key="1">
    <source>
        <dbReference type="SAM" id="MobiDB-lite"/>
    </source>
</evidence>
<keyword evidence="3" id="KW-1185">Reference proteome</keyword>
<reference evidence="2" key="1">
    <citation type="journal article" date="2020" name="J Insects Food Feed">
        <title>The yellow mealworm (Tenebrio molitor) genome: a resource for the emerging insects as food and feed industry.</title>
        <authorList>
            <person name="Eriksson T."/>
            <person name="Andere A."/>
            <person name="Kelstrup H."/>
            <person name="Emery V."/>
            <person name="Picard C."/>
        </authorList>
    </citation>
    <scope>NUCLEOTIDE SEQUENCE</scope>
    <source>
        <strain evidence="2">Stoneville</strain>
        <tissue evidence="2">Whole head</tissue>
    </source>
</reference>
<dbReference type="EMBL" id="JABDTM020026369">
    <property type="protein sequence ID" value="KAH0812016.1"/>
    <property type="molecule type" value="Genomic_DNA"/>
</dbReference>
<evidence type="ECO:0000313" key="3">
    <source>
        <dbReference type="Proteomes" id="UP000719412"/>
    </source>
</evidence>
<feature type="region of interest" description="Disordered" evidence="1">
    <location>
        <begin position="1"/>
        <end position="27"/>
    </location>
</feature>
<accession>A0A8J6LGD4</accession>
<feature type="compositionally biased region" description="Polar residues" evidence="1">
    <location>
        <begin position="17"/>
        <end position="27"/>
    </location>
</feature>